<dbReference type="PANTHER" id="PTHR11699">
    <property type="entry name" value="ALDEHYDE DEHYDROGENASE-RELATED"/>
    <property type="match status" value="1"/>
</dbReference>
<sequence>MHPTSQVAETTTHRPGKQPAGEYAPQAEGSVTTFGHVIDGREVPSADGATFDSVDPFTGEIWARFPLGGKAEADLAVAAARRAFDEGPWPRMGRRERQAILTRLADLILEHGDELALADTRDMGKPITQSRGNDVPRTADNFRFFADHAQLTAAEALPMDSGHHAYTRYEAAGVVVAIAPWNFPMMLESWKVAPALAWGNTVVLKPAEDSPASATILARLALEAGVPPGVLNVVHGYGPDSVGEALTAHPDVDRITFTGESSTGRAIAGAAARNLTPVSLELGGKGANVVFADADLDNAVAWSVRAIFTNAGQVCLAGSRLYVHRSIQEAFLERFVAAARAMVAGDPKDPATQLGPLSSATHHAKVRSYFESIEAEGGTILTGALADGLFVLPTIVTGLAEDSPHQREEIFGPIVTVTPFDSEDEVVGLVNASPFGLNAMLFSENLSRAHRVASRLRVGTVWVNCFFIRDLRAPFGGVGDSGVGREGGSFSREFFTEPKAVVMQIDQADD</sequence>
<accession>A0ABP6UQG2</accession>
<dbReference type="InterPro" id="IPR016163">
    <property type="entry name" value="Ald_DH_C"/>
</dbReference>
<dbReference type="PROSITE" id="PS00070">
    <property type="entry name" value="ALDEHYDE_DEHYDR_CYS"/>
    <property type="match status" value="1"/>
</dbReference>
<feature type="region of interest" description="Disordered" evidence="2">
    <location>
        <begin position="1"/>
        <end position="29"/>
    </location>
</feature>
<proteinExistence type="predicted"/>
<feature type="compositionally biased region" description="Polar residues" evidence="2">
    <location>
        <begin position="1"/>
        <end position="10"/>
    </location>
</feature>
<dbReference type="RefSeq" id="WP_345045442.1">
    <property type="nucleotide sequence ID" value="NZ_BAABBA010000041.1"/>
</dbReference>
<dbReference type="InterPro" id="IPR016162">
    <property type="entry name" value="Ald_DH_N"/>
</dbReference>
<gene>
    <name evidence="4" type="ORF">GCM10022262_41150</name>
</gene>
<evidence type="ECO:0000256" key="1">
    <source>
        <dbReference type="ARBA" id="ARBA00023002"/>
    </source>
</evidence>
<feature type="domain" description="Aldehyde dehydrogenase" evidence="3">
    <location>
        <begin position="46"/>
        <end position="501"/>
    </location>
</feature>
<evidence type="ECO:0000313" key="4">
    <source>
        <dbReference type="EMBL" id="GAA3513003.1"/>
    </source>
</evidence>
<dbReference type="InterPro" id="IPR015590">
    <property type="entry name" value="Aldehyde_DH_dom"/>
</dbReference>
<name>A0ABP6UQG2_9MICO</name>
<dbReference type="CDD" id="cd07093">
    <property type="entry name" value="ALDH_F8_HMSADH"/>
    <property type="match status" value="1"/>
</dbReference>
<dbReference type="Pfam" id="PF00171">
    <property type="entry name" value="Aldedh"/>
    <property type="match status" value="1"/>
</dbReference>
<keyword evidence="5" id="KW-1185">Reference proteome</keyword>
<keyword evidence="1" id="KW-0560">Oxidoreductase</keyword>
<dbReference type="Proteomes" id="UP001499841">
    <property type="component" value="Unassembled WGS sequence"/>
</dbReference>
<dbReference type="SUPFAM" id="SSF53720">
    <property type="entry name" value="ALDH-like"/>
    <property type="match status" value="1"/>
</dbReference>
<organism evidence="4 5">
    <name type="scientific">Georgenia daeguensis</name>
    <dbReference type="NCBI Taxonomy" id="908355"/>
    <lineage>
        <taxon>Bacteria</taxon>
        <taxon>Bacillati</taxon>
        <taxon>Actinomycetota</taxon>
        <taxon>Actinomycetes</taxon>
        <taxon>Micrococcales</taxon>
        <taxon>Bogoriellaceae</taxon>
        <taxon>Georgenia</taxon>
    </lineage>
</organism>
<dbReference type="InterPro" id="IPR016161">
    <property type="entry name" value="Ald_DH/histidinol_DH"/>
</dbReference>
<reference evidence="5" key="1">
    <citation type="journal article" date="2019" name="Int. J. Syst. Evol. Microbiol.">
        <title>The Global Catalogue of Microorganisms (GCM) 10K type strain sequencing project: providing services to taxonomists for standard genome sequencing and annotation.</title>
        <authorList>
            <consortium name="The Broad Institute Genomics Platform"/>
            <consortium name="The Broad Institute Genome Sequencing Center for Infectious Disease"/>
            <person name="Wu L."/>
            <person name="Ma J."/>
        </authorList>
    </citation>
    <scope>NUCLEOTIDE SEQUENCE [LARGE SCALE GENOMIC DNA]</scope>
    <source>
        <strain evidence="5">JCM 17459</strain>
    </source>
</reference>
<evidence type="ECO:0000259" key="3">
    <source>
        <dbReference type="Pfam" id="PF00171"/>
    </source>
</evidence>
<dbReference type="Gene3D" id="3.40.605.10">
    <property type="entry name" value="Aldehyde Dehydrogenase, Chain A, domain 1"/>
    <property type="match status" value="1"/>
</dbReference>
<dbReference type="Gene3D" id="3.40.309.10">
    <property type="entry name" value="Aldehyde Dehydrogenase, Chain A, domain 2"/>
    <property type="match status" value="1"/>
</dbReference>
<dbReference type="EMBL" id="BAABBA010000041">
    <property type="protein sequence ID" value="GAA3513003.1"/>
    <property type="molecule type" value="Genomic_DNA"/>
</dbReference>
<protein>
    <submittedName>
        <fullName evidence="4">Aldehyde dehydrogenase</fullName>
    </submittedName>
</protein>
<comment type="caution">
    <text evidence="4">The sequence shown here is derived from an EMBL/GenBank/DDBJ whole genome shotgun (WGS) entry which is preliminary data.</text>
</comment>
<dbReference type="InterPro" id="IPR016160">
    <property type="entry name" value="Ald_DH_CS_CYS"/>
</dbReference>
<evidence type="ECO:0000256" key="2">
    <source>
        <dbReference type="SAM" id="MobiDB-lite"/>
    </source>
</evidence>
<evidence type="ECO:0000313" key="5">
    <source>
        <dbReference type="Proteomes" id="UP001499841"/>
    </source>
</evidence>